<organism evidence="1 2">
    <name type="scientific">Ancylobacter radicis</name>
    <dbReference type="NCBI Taxonomy" id="2836179"/>
    <lineage>
        <taxon>Bacteria</taxon>
        <taxon>Pseudomonadati</taxon>
        <taxon>Pseudomonadota</taxon>
        <taxon>Alphaproteobacteria</taxon>
        <taxon>Hyphomicrobiales</taxon>
        <taxon>Xanthobacteraceae</taxon>
        <taxon>Ancylobacter</taxon>
    </lineage>
</organism>
<evidence type="ECO:0008006" key="3">
    <source>
        <dbReference type="Google" id="ProtNLM"/>
    </source>
</evidence>
<dbReference type="RefSeq" id="WP_213757295.1">
    <property type="nucleotide sequence ID" value="NZ_JAHCQH010000025.1"/>
</dbReference>
<gene>
    <name evidence="1" type="ORF">KIP89_19630</name>
</gene>
<dbReference type="Proteomes" id="UP001166585">
    <property type="component" value="Unassembled WGS sequence"/>
</dbReference>
<sequence>MHMLIGHLHDFTHRLPRRPGGEASNPALALMAPAAPVAPSAAAARPAANPGPDLTAIAAQATAEGRLAGEAEARIAYERQRSEDMARTEERIAQERLGWVEQESERLAAAIDSGLVSLREELADSLARVIGPFLLGAVREQALAEMATLINDTLSGGDAPVMRVTGAPDLIEQLRGRIDPRAPVTFEPGPESEVVVVAGATTLETQIQAWAARLGAVGE</sequence>
<proteinExistence type="predicted"/>
<dbReference type="EMBL" id="JAHCQH010000025">
    <property type="protein sequence ID" value="MBS9479325.1"/>
    <property type="molecule type" value="Genomic_DNA"/>
</dbReference>
<protein>
    <recommendedName>
        <fullName evidence="3">Flagellar assembly protein FliH/Type III secretion system HrpE domain-containing protein</fullName>
    </recommendedName>
</protein>
<reference evidence="1" key="1">
    <citation type="submission" date="2021-05" db="EMBL/GenBank/DDBJ databases">
        <authorList>
            <person name="Sun Q."/>
            <person name="Inoue M."/>
        </authorList>
    </citation>
    <scope>NUCLEOTIDE SEQUENCE</scope>
    <source>
        <strain evidence="1">VKM B-3255</strain>
    </source>
</reference>
<keyword evidence="2" id="KW-1185">Reference proteome</keyword>
<evidence type="ECO:0000313" key="2">
    <source>
        <dbReference type="Proteomes" id="UP001166585"/>
    </source>
</evidence>
<accession>A0ABS5RCD3</accession>
<evidence type="ECO:0000313" key="1">
    <source>
        <dbReference type="EMBL" id="MBS9479325.1"/>
    </source>
</evidence>
<comment type="caution">
    <text evidence="1">The sequence shown here is derived from an EMBL/GenBank/DDBJ whole genome shotgun (WGS) entry which is preliminary data.</text>
</comment>
<name>A0ABS5RCD3_9HYPH</name>